<evidence type="ECO:0000256" key="1">
    <source>
        <dbReference type="SAM" id="Phobius"/>
    </source>
</evidence>
<reference evidence="2 3" key="1">
    <citation type="submission" date="2017-04" db="EMBL/GenBank/DDBJ databases">
        <authorList>
            <person name="Afonso C.L."/>
            <person name="Miller P.J."/>
            <person name="Scott M.A."/>
            <person name="Spackman E."/>
            <person name="Goraichik I."/>
            <person name="Dimitrov K.M."/>
            <person name="Suarez D.L."/>
            <person name="Swayne D.E."/>
        </authorList>
    </citation>
    <scope>NUCLEOTIDE SEQUENCE [LARGE SCALE GENOMIC DNA]</scope>
    <source>
        <strain evidence="2 3">LMG26642</strain>
    </source>
</reference>
<dbReference type="OrthoDB" id="2355666at2"/>
<evidence type="ECO:0000313" key="3">
    <source>
        <dbReference type="Proteomes" id="UP000193435"/>
    </source>
</evidence>
<dbReference type="InterPro" id="IPR025426">
    <property type="entry name" value="DUF4305"/>
</dbReference>
<name>A0A1X7MS46_9LACT</name>
<keyword evidence="1" id="KW-0812">Transmembrane</keyword>
<keyword evidence="1" id="KW-0472">Membrane</keyword>
<keyword evidence="1" id="KW-1133">Transmembrane helix</keyword>
<dbReference type="RefSeq" id="WP_085558694.1">
    <property type="nucleotide sequence ID" value="NZ_FOAH01000022.1"/>
</dbReference>
<dbReference type="AlphaFoldDB" id="A0A1X7MS46"/>
<proteinExistence type="predicted"/>
<dbReference type="Pfam" id="PF14146">
    <property type="entry name" value="DUF4305"/>
    <property type="match status" value="1"/>
</dbReference>
<dbReference type="Proteomes" id="UP000193435">
    <property type="component" value="Unassembled WGS sequence"/>
</dbReference>
<sequence length="68" mass="7879">MNSKNFILQIVFNYIMSIVFIWFTINSVGTEGWGLFPVLFVLFATSDFVRASKLLEIYLQIKKGDKPE</sequence>
<protein>
    <recommendedName>
        <fullName evidence="4">DUF4305 domain-containing protein</fullName>
    </recommendedName>
</protein>
<dbReference type="EMBL" id="FXBJ01000002">
    <property type="protein sequence ID" value="SMH26947.1"/>
    <property type="molecule type" value="Genomic_DNA"/>
</dbReference>
<evidence type="ECO:0000313" key="2">
    <source>
        <dbReference type="EMBL" id="SMH26947.1"/>
    </source>
</evidence>
<keyword evidence="3" id="KW-1185">Reference proteome</keyword>
<feature type="transmembrane region" description="Helical" evidence="1">
    <location>
        <begin position="31"/>
        <end position="49"/>
    </location>
</feature>
<gene>
    <name evidence="2" type="ORF">SAMN04488700_0341</name>
</gene>
<organism evidence="2 3">
    <name type="scientific">Carnobacterium iners</name>
    <dbReference type="NCBI Taxonomy" id="1073423"/>
    <lineage>
        <taxon>Bacteria</taxon>
        <taxon>Bacillati</taxon>
        <taxon>Bacillota</taxon>
        <taxon>Bacilli</taxon>
        <taxon>Lactobacillales</taxon>
        <taxon>Carnobacteriaceae</taxon>
        <taxon>Carnobacterium</taxon>
    </lineage>
</organism>
<accession>A0A1X7MS46</accession>
<evidence type="ECO:0008006" key="4">
    <source>
        <dbReference type="Google" id="ProtNLM"/>
    </source>
</evidence>
<feature type="transmembrane region" description="Helical" evidence="1">
    <location>
        <begin position="7"/>
        <end position="25"/>
    </location>
</feature>